<reference evidence="3 4" key="1">
    <citation type="submission" date="2018-05" db="EMBL/GenBank/DDBJ databases">
        <title>Paenibacillus flagellatus sp. nov., isolated from selenium mineral soil.</title>
        <authorList>
            <person name="Dai X."/>
        </authorList>
    </citation>
    <scope>NUCLEOTIDE SEQUENCE [LARGE SCALE GENOMIC DNA]</scope>
    <source>
        <strain evidence="3 4">DXL2</strain>
    </source>
</reference>
<dbReference type="Proteomes" id="UP000247476">
    <property type="component" value="Unassembled WGS sequence"/>
</dbReference>
<evidence type="ECO:0000313" key="3">
    <source>
        <dbReference type="EMBL" id="PYI51803.1"/>
    </source>
</evidence>
<keyword evidence="2" id="KW-0812">Transmembrane</keyword>
<gene>
    <name evidence="3" type="ORF">DLM86_23060</name>
</gene>
<evidence type="ECO:0000313" key="4">
    <source>
        <dbReference type="Proteomes" id="UP000247476"/>
    </source>
</evidence>
<keyword evidence="4" id="KW-1185">Reference proteome</keyword>
<evidence type="ECO:0000256" key="1">
    <source>
        <dbReference type="SAM" id="MobiDB-lite"/>
    </source>
</evidence>
<feature type="transmembrane region" description="Helical" evidence="2">
    <location>
        <begin position="100"/>
        <end position="125"/>
    </location>
</feature>
<name>A0A2V5K2M1_9BACL</name>
<proteinExistence type="predicted"/>
<protein>
    <submittedName>
        <fullName evidence="3">Uncharacterized protein</fullName>
    </submittedName>
</protein>
<keyword evidence="2" id="KW-1133">Transmembrane helix</keyword>
<dbReference type="OrthoDB" id="2382033at2"/>
<accession>A0A2V5K2M1</accession>
<dbReference type="EMBL" id="QJVJ01000011">
    <property type="protein sequence ID" value="PYI51803.1"/>
    <property type="molecule type" value="Genomic_DNA"/>
</dbReference>
<dbReference type="RefSeq" id="WP_110842429.1">
    <property type="nucleotide sequence ID" value="NZ_QJVJ01000011.1"/>
</dbReference>
<evidence type="ECO:0000256" key="2">
    <source>
        <dbReference type="SAM" id="Phobius"/>
    </source>
</evidence>
<sequence length="128" mass="13813">MPDRDPSDPNVPNRPNDPNHSSEPKESAPPPETEIVDTSAPPPDDKGRKPWKGGKVWAGIGLVALLHLLLLAVPVAFFFIGVAQVVYVVPALLWFRKDPAMMQGILIGAGITFLLNAACFGIVLFNFS</sequence>
<organism evidence="3 4">
    <name type="scientific">Paenibacillus flagellatus</name>
    <dbReference type="NCBI Taxonomy" id="2211139"/>
    <lineage>
        <taxon>Bacteria</taxon>
        <taxon>Bacillati</taxon>
        <taxon>Bacillota</taxon>
        <taxon>Bacilli</taxon>
        <taxon>Bacillales</taxon>
        <taxon>Paenibacillaceae</taxon>
        <taxon>Paenibacillus</taxon>
    </lineage>
</organism>
<keyword evidence="2" id="KW-0472">Membrane</keyword>
<feature type="compositionally biased region" description="Low complexity" evidence="1">
    <location>
        <begin position="8"/>
        <end position="19"/>
    </location>
</feature>
<dbReference type="AlphaFoldDB" id="A0A2V5K2M1"/>
<comment type="caution">
    <text evidence="3">The sequence shown here is derived from an EMBL/GenBank/DDBJ whole genome shotgun (WGS) entry which is preliminary data.</text>
</comment>
<feature type="region of interest" description="Disordered" evidence="1">
    <location>
        <begin position="1"/>
        <end position="50"/>
    </location>
</feature>
<feature type="transmembrane region" description="Helical" evidence="2">
    <location>
        <begin position="56"/>
        <end position="80"/>
    </location>
</feature>